<dbReference type="GO" id="GO:0003942">
    <property type="term" value="F:N-acetyl-gamma-glutamyl-phosphate reductase activity"/>
    <property type="evidence" value="ECO:0007669"/>
    <property type="project" value="UniProtKB-UniRule"/>
</dbReference>
<comment type="subcellular location">
    <subcellularLocation>
        <location evidence="7">Cytoplasm</location>
    </subcellularLocation>
</comment>
<protein>
    <recommendedName>
        <fullName evidence="7">N-acetyl-gamma-glutamyl-phosphate reductase</fullName>
        <shortName evidence="7">AGPR</shortName>
        <ecNumber evidence="7">1.2.1.38</ecNumber>
    </recommendedName>
    <alternativeName>
        <fullName evidence="7">N-acetyl-glutamate semialdehyde dehydrogenase</fullName>
        <shortName evidence="7">NAGSA dehydrogenase</shortName>
    </alternativeName>
</protein>
<comment type="pathway">
    <text evidence="1 7">Amino-acid biosynthesis; L-arginine biosynthesis; N(2)-acetyl-L-ornithine from L-glutamate: step 3/4.</text>
</comment>
<dbReference type="GO" id="GO:0005737">
    <property type="term" value="C:cytoplasm"/>
    <property type="evidence" value="ECO:0007669"/>
    <property type="project" value="UniProtKB-SubCell"/>
</dbReference>
<organism evidence="10">
    <name type="scientific">uncultured Oceanospirillales bacterium HF0130_25G24</name>
    <dbReference type="NCBI Taxonomy" id="710744"/>
    <lineage>
        <taxon>Bacteria</taxon>
        <taxon>Pseudomonadati</taxon>
        <taxon>Pseudomonadota</taxon>
        <taxon>Gammaproteobacteria</taxon>
        <taxon>Oceanospirillales</taxon>
        <taxon>environmental samples</taxon>
    </lineage>
</organism>
<dbReference type="CDD" id="cd23934">
    <property type="entry name" value="AGPR_1_C"/>
    <property type="match status" value="1"/>
</dbReference>
<evidence type="ECO:0000313" key="10">
    <source>
        <dbReference type="EMBL" id="ADI17724.1"/>
    </source>
</evidence>
<accession>E0XTI3</accession>
<feature type="domain" description="Semialdehyde dehydrogenase NAD-binding" evidence="9">
    <location>
        <begin position="4"/>
        <end position="142"/>
    </location>
</feature>
<dbReference type="NCBIfam" id="TIGR01850">
    <property type="entry name" value="argC"/>
    <property type="match status" value="1"/>
</dbReference>
<evidence type="ECO:0000256" key="7">
    <source>
        <dbReference type="HAMAP-Rule" id="MF_00150"/>
    </source>
</evidence>
<evidence type="ECO:0000256" key="4">
    <source>
        <dbReference type="ARBA" id="ARBA00022857"/>
    </source>
</evidence>
<dbReference type="SUPFAM" id="SSF51735">
    <property type="entry name" value="NAD(P)-binding Rossmann-fold domains"/>
    <property type="match status" value="1"/>
</dbReference>
<dbReference type="EMBL" id="GU474872">
    <property type="protein sequence ID" value="ADI17724.1"/>
    <property type="molecule type" value="Genomic_DNA"/>
</dbReference>
<dbReference type="Pfam" id="PF01118">
    <property type="entry name" value="Semialdhyde_dh"/>
    <property type="match status" value="1"/>
</dbReference>
<dbReference type="InterPro" id="IPR058924">
    <property type="entry name" value="AGPR_dimerisation_dom"/>
</dbReference>
<comment type="catalytic activity">
    <reaction evidence="6 7">
        <text>N-acetyl-L-glutamate 5-semialdehyde + phosphate + NADP(+) = N-acetyl-L-glutamyl 5-phosphate + NADPH + H(+)</text>
        <dbReference type="Rhea" id="RHEA:21588"/>
        <dbReference type="ChEBI" id="CHEBI:15378"/>
        <dbReference type="ChEBI" id="CHEBI:29123"/>
        <dbReference type="ChEBI" id="CHEBI:43474"/>
        <dbReference type="ChEBI" id="CHEBI:57783"/>
        <dbReference type="ChEBI" id="CHEBI:57936"/>
        <dbReference type="ChEBI" id="CHEBI:58349"/>
        <dbReference type="EC" id="1.2.1.38"/>
    </reaction>
</comment>
<evidence type="ECO:0000256" key="2">
    <source>
        <dbReference type="ARBA" id="ARBA00022571"/>
    </source>
</evidence>
<evidence type="ECO:0000256" key="5">
    <source>
        <dbReference type="ARBA" id="ARBA00023002"/>
    </source>
</evidence>
<gene>
    <name evidence="7" type="primary">argC</name>
</gene>
<dbReference type="PANTHER" id="PTHR32338:SF10">
    <property type="entry name" value="N-ACETYL-GAMMA-GLUTAMYL-PHOSPHATE REDUCTASE, CHLOROPLASTIC-RELATED"/>
    <property type="match status" value="1"/>
</dbReference>
<reference evidence="10" key="1">
    <citation type="journal article" date="2011" name="Environ. Microbiol.">
        <title>Time-series analyses of Monterey Bay coastal microbial picoplankton using a 'genome proxy' microarray.</title>
        <authorList>
            <person name="Rich V.I."/>
            <person name="Pham V.D."/>
            <person name="Eppley J."/>
            <person name="Shi Y."/>
            <person name="DeLong E.F."/>
        </authorList>
    </citation>
    <scope>NUCLEOTIDE SEQUENCE</scope>
</reference>
<keyword evidence="5 7" id="KW-0560">Oxidoreductase</keyword>
<dbReference type="InterPro" id="IPR023013">
    <property type="entry name" value="AGPR_AS"/>
</dbReference>
<evidence type="ECO:0000256" key="3">
    <source>
        <dbReference type="ARBA" id="ARBA00022605"/>
    </source>
</evidence>
<dbReference type="SUPFAM" id="SSF55347">
    <property type="entry name" value="Glyceraldehyde-3-phosphate dehydrogenase-like, C-terminal domain"/>
    <property type="match status" value="1"/>
</dbReference>
<comment type="similarity">
    <text evidence="7">Belongs to the NAGSA dehydrogenase family. Type 1 subfamily.</text>
</comment>
<dbReference type="InterPro" id="IPR000706">
    <property type="entry name" value="AGPR_type-1"/>
</dbReference>
<comment type="function">
    <text evidence="7">Catalyzes the NADPH-dependent reduction of N-acetyl-5-glutamyl phosphate to yield N-acetyl-L-glutamate 5-semialdehyde.</text>
</comment>
<dbReference type="Pfam" id="PF22698">
    <property type="entry name" value="Semialdhyde_dhC_1"/>
    <property type="match status" value="1"/>
</dbReference>
<dbReference type="InterPro" id="IPR036291">
    <property type="entry name" value="NAD(P)-bd_dom_sf"/>
</dbReference>
<keyword evidence="2 7" id="KW-0055">Arginine biosynthesis</keyword>
<keyword evidence="4 7" id="KW-0521">NADP</keyword>
<dbReference type="Gene3D" id="3.40.50.720">
    <property type="entry name" value="NAD(P)-binding Rossmann-like Domain"/>
    <property type="match status" value="1"/>
</dbReference>
<keyword evidence="7" id="KW-0963">Cytoplasm</keyword>
<dbReference type="GO" id="GO:0070401">
    <property type="term" value="F:NADP+ binding"/>
    <property type="evidence" value="ECO:0007669"/>
    <property type="project" value="InterPro"/>
</dbReference>
<dbReference type="UniPathway" id="UPA00068">
    <property type="reaction ID" value="UER00108"/>
</dbReference>
<evidence type="ECO:0000259" key="9">
    <source>
        <dbReference type="SMART" id="SM00859"/>
    </source>
</evidence>
<dbReference type="PANTHER" id="PTHR32338">
    <property type="entry name" value="N-ACETYL-GAMMA-GLUTAMYL-PHOSPHATE REDUCTASE, CHLOROPLASTIC-RELATED-RELATED"/>
    <property type="match status" value="1"/>
</dbReference>
<dbReference type="FunFam" id="3.30.360.10:FF:000014">
    <property type="entry name" value="N-acetyl-gamma-glutamyl-phosphate reductase"/>
    <property type="match status" value="1"/>
</dbReference>
<evidence type="ECO:0000256" key="8">
    <source>
        <dbReference type="PROSITE-ProRule" id="PRU10010"/>
    </source>
</evidence>
<dbReference type="EC" id="1.2.1.38" evidence="7"/>
<dbReference type="CDD" id="cd17895">
    <property type="entry name" value="AGPR_1_N"/>
    <property type="match status" value="1"/>
</dbReference>
<dbReference type="GO" id="GO:0051287">
    <property type="term" value="F:NAD binding"/>
    <property type="evidence" value="ECO:0007669"/>
    <property type="project" value="InterPro"/>
</dbReference>
<dbReference type="Gene3D" id="3.30.360.10">
    <property type="entry name" value="Dihydrodipicolinate Reductase, domain 2"/>
    <property type="match status" value="1"/>
</dbReference>
<dbReference type="InterPro" id="IPR000534">
    <property type="entry name" value="Semialdehyde_DH_NAD-bd"/>
</dbReference>
<feature type="active site" evidence="7 8">
    <location>
        <position position="150"/>
    </location>
</feature>
<dbReference type="PROSITE" id="PS01224">
    <property type="entry name" value="ARGC"/>
    <property type="match status" value="1"/>
</dbReference>
<proteinExistence type="inferred from homology"/>
<dbReference type="SMART" id="SM00859">
    <property type="entry name" value="Semialdhyde_dh"/>
    <property type="match status" value="1"/>
</dbReference>
<dbReference type="InterPro" id="IPR050085">
    <property type="entry name" value="AGPR"/>
</dbReference>
<keyword evidence="3 7" id="KW-0028">Amino-acid biosynthesis</keyword>
<dbReference type="GO" id="GO:0006526">
    <property type="term" value="P:L-arginine biosynthetic process"/>
    <property type="evidence" value="ECO:0007669"/>
    <property type="project" value="UniProtKB-UniRule"/>
</dbReference>
<evidence type="ECO:0000256" key="6">
    <source>
        <dbReference type="ARBA" id="ARBA00050557"/>
    </source>
</evidence>
<name>E0XTI3_9GAMM</name>
<dbReference type="HAMAP" id="MF_00150">
    <property type="entry name" value="ArgC_type1"/>
    <property type="match status" value="1"/>
</dbReference>
<sequence>MLIKVGIVGGTGYTGVELLRLLSQRDDVELCCVTSREFDGQSICSRFPNLRGQVDLSFSNPDSSDLKGCEIVFFATPHAVAMHSVPELIDHGAKVIDLSADFRIKDIELWETWYKTRHSCPDLVNMAVYGLPEINRDEIKRARLIAVPGCYPTAIQLGFLPLLENNLIDPEKLIADAKSGVSGAGRKAADAYLLCEATESLKAYGISGHRHHPEICQQLNLVSSSDVSLTFIPHLVPMSRGILATLYGTLRLKESALDESLQMLYQNRYANEPFVDILVNGETPETRNVRGANNCQISVNYVASTNTIVVLSVIDNLVKGASGQAIQNMNLMLGIEEKKGLEGVALTP</sequence>
<dbReference type="AlphaFoldDB" id="E0XTI3"/>
<evidence type="ECO:0000256" key="1">
    <source>
        <dbReference type="ARBA" id="ARBA00004862"/>
    </source>
</evidence>